<protein>
    <submittedName>
        <fullName evidence="3">Phosphoenolpyruvate synthase</fullName>
    </submittedName>
</protein>
<evidence type="ECO:0000313" key="3">
    <source>
        <dbReference type="EMBL" id="GIY65466.1"/>
    </source>
</evidence>
<dbReference type="Proteomes" id="UP001054945">
    <property type="component" value="Unassembled WGS sequence"/>
</dbReference>
<dbReference type="InterPro" id="IPR008279">
    <property type="entry name" value="PEP-util_enz_mobile_dom"/>
</dbReference>
<dbReference type="InterPro" id="IPR036637">
    <property type="entry name" value="Phosphohistidine_dom_sf"/>
</dbReference>
<sequence>WRNFNNPQYIDIDWSPYFPIVSGVFTEIGGFISHGAVISREYGIPCIVGLQGATKKFRTGPIAYIRGGQPAARIFEYFSDPPPPLPVKEGSLSPNSKPLNSDPDCAPELPKRPHLKSAVDVLES</sequence>
<dbReference type="EMBL" id="BPLR01013995">
    <property type="protein sequence ID" value="GIY65466.1"/>
    <property type="molecule type" value="Genomic_DNA"/>
</dbReference>
<dbReference type="Gene3D" id="3.50.30.10">
    <property type="entry name" value="Phosphohistidine domain"/>
    <property type="match status" value="1"/>
</dbReference>
<dbReference type="InterPro" id="IPR051549">
    <property type="entry name" value="PEP_Utilizing_Enz"/>
</dbReference>
<comment type="caution">
    <text evidence="3">The sequence shown here is derived from an EMBL/GenBank/DDBJ whole genome shotgun (WGS) entry which is preliminary data.</text>
</comment>
<dbReference type="SUPFAM" id="SSF52009">
    <property type="entry name" value="Phosphohistidine domain"/>
    <property type="match status" value="1"/>
</dbReference>
<feature type="non-terminal residue" evidence="3">
    <location>
        <position position="1"/>
    </location>
</feature>
<keyword evidence="4" id="KW-1185">Reference proteome</keyword>
<organism evidence="3 4">
    <name type="scientific">Caerostris extrusa</name>
    <name type="common">Bark spider</name>
    <name type="synonym">Caerostris bankana</name>
    <dbReference type="NCBI Taxonomy" id="172846"/>
    <lineage>
        <taxon>Eukaryota</taxon>
        <taxon>Metazoa</taxon>
        <taxon>Ecdysozoa</taxon>
        <taxon>Arthropoda</taxon>
        <taxon>Chelicerata</taxon>
        <taxon>Arachnida</taxon>
        <taxon>Araneae</taxon>
        <taxon>Araneomorphae</taxon>
        <taxon>Entelegynae</taxon>
        <taxon>Araneoidea</taxon>
        <taxon>Araneidae</taxon>
        <taxon>Caerostris</taxon>
    </lineage>
</organism>
<dbReference type="PANTHER" id="PTHR43615:SF1">
    <property type="entry name" value="PPDK_N DOMAIN-CONTAINING PROTEIN"/>
    <property type="match status" value="1"/>
</dbReference>
<evidence type="ECO:0000313" key="4">
    <source>
        <dbReference type="Proteomes" id="UP001054945"/>
    </source>
</evidence>
<accession>A0AAV4V5A6</accession>
<evidence type="ECO:0000256" key="1">
    <source>
        <dbReference type="SAM" id="MobiDB-lite"/>
    </source>
</evidence>
<dbReference type="AlphaFoldDB" id="A0AAV4V5A6"/>
<feature type="domain" description="PEP-utilising enzyme mobile" evidence="2">
    <location>
        <begin position="10"/>
        <end position="65"/>
    </location>
</feature>
<reference evidence="3 4" key="1">
    <citation type="submission" date="2021-06" db="EMBL/GenBank/DDBJ databases">
        <title>Caerostris extrusa draft genome.</title>
        <authorList>
            <person name="Kono N."/>
            <person name="Arakawa K."/>
        </authorList>
    </citation>
    <scope>NUCLEOTIDE SEQUENCE [LARGE SCALE GENOMIC DNA]</scope>
</reference>
<name>A0AAV4V5A6_CAEEX</name>
<gene>
    <name evidence="3" type="primary">pps_3</name>
    <name evidence="3" type="ORF">CEXT_687231</name>
</gene>
<feature type="region of interest" description="Disordered" evidence="1">
    <location>
        <begin position="85"/>
        <end position="111"/>
    </location>
</feature>
<evidence type="ECO:0000259" key="2">
    <source>
        <dbReference type="Pfam" id="PF00391"/>
    </source>
</evidence>
<proteinExistence type="predicted"/>
<dbReference type="PANTHER" id="PTHR43615">
    <property type="entry name" value="PHOSPHOENOLPYRUVATE SYNTHASE-RELATED"/>
    <property type="match status" value="1"/>
</dbReference>
<dbReference type="Pfam" id="PF00391">
    <property type="entry name" value="PEP-utilizers"/>
    <property type="match status" value="1"/>
</dbReference>
<dbReference type="GO" id="GO:0016772">
    <property type="term" value="F:transferase activity, transferring phosphorus-containing groups"/>
    <property type="evidence" value="ECO:0007669"/>
    <property type="project" value="InterPro"/>
</dbReference>